<dbReference type="InterPro" id="IPR004447">
    <property type="entry name" value="Peptidase_S41A"/>
</dbReference>
<proteinExistence type="inferred from homology"/>
<dbReference type="InterPro" id="IPR036034">
    <property type="entry name" value="PDZ_sf"/>
</dbReference>
<evidence type="ECO:0000259" key="6">
    <source>
        <dbReference type="PROSITE" id="PS50106"/>
    </source>
</evidence>
<evidence type="ECO:0000256" key="4">
    <source>
        <dbReference type="ARBA" id="ARBA00022825"/>
    </source>
</evidence>
<gene>
    <name evidence="7" type="ORF">A2758_01120</name>
</gene>
<dbReference type="Gene3D" id="3.30.750.44">
    <property type="match status" value="1"/>
</dbReference>
<accession>A0A1G2T550</accession>
<dbReference type="GO" id="GO:0008236">
    <property type="term" value="F:serine-type peptidase activity"/>
    <property type="evidence" value="ECO:0007669"/>
    <property type="project" value="UniProtKB-KW"/>
</dbReference>
<evidence type="ECO:0000256" key="1">
    <source>
        <dbReference type="ARBA" id="ARBA00009179"/>
    </source>
</evidence>
<evidence type="ECO:0000256" key="2">
    <source>
        <dbReference type="ARBA" id="ARBA00022670"/>
    </source>
</evidence>
<keyword evidence="3 5" id="KW-0378">Hydrolase</keyword>
<dbReference type="CDD" id="cd07560">
    <property type="entry name" value="Peptidase_S41_CPP"/>
    <property type="match status" value="1"/>
</dbReference>
<dbReference type="Gene3D" id="2.30.42.10">
    <property type="match status" value="1"/>
</dbReference>
<dbReference type="GO" id="GO:0030288">
    <property type="term" value="C:outer membrane-bounded periplasmic space"/>
    <property type="evidence" value="ECO:0007669"/>
    <property type="project" value="TreeGrafter"/>
</dbReference>
<dbReference type="AlphaFoldDB" id="A0A1G2T550"/>
<dbReference type="PANTHER" id="PTHR32060:SF30">
    <property type="entry name" value="CARBOXY-TERMINAL PROCESSING PROTEASE CTPA"/>
    <property type="match status" value="1"/>
</dbReference>
<keyword evidence="4 5" id="KW-0720">Serine protease</keyword>
<evidence type="ECO:0000256" key="5">
    <source>
        <dbReference type="RuleBase" id="RU004404"/>
    </source>
</evidence>
<dbReference type="CDD" id="cd06782">
    <property type="entry name" value="cpPDZ_CPP-like"/>
    <property type="match status" value="1"/>
</dbReference>
<feature type="non-terminal residue" evidence="7">
    <location>
        <position position="402"/>
    </location>
</feature>
<evidence type="ECO:0000313" key="7">
    <source>
        <dbReference type="EMBL" id="OHA92410.1"/>
    </source>
</evidence>
<dbReference type="InterPro" id="IPR041489">
    <property type="entry name" value="PDZ_6"/>
</dbReference>
<dbReference type="Pfam" id="PF17820">
    <property type="entry name" value="PDZ_6"/>
    <property type="match status" value="1"/>
</dbReference>
<feature type="domain" description="PDZ" evidence="6">
    <location>
        <begin position="126"/>
        <end position="186"/>
    </location>
</feature>
<comment type="similarity">
    <text evidence="1 5">Belongs to the peptidase S41A family.</text>
</comment>
<dbReference type="SMART" id="SM00228">
    <property type="entry name" value="PDZ"/>
    <property type="match status" value="1"/>
</dbReference>
<dbReference type="InterPro" id="IPR029045">
    <property type="entry name" value="ClpP/crotonase-like_dom_sf"/>
</dbReference>
<protein>
    <recommendedName>
        <fullName evidence="6">PDZ domain-containing protein</fullName>
    </recommendedName>
</protein>
<dbReference type="GO" id="GO:0006508">
    <property type="term" value="P:proteolysis"/>
    <property type="evidence" value="ECO:0007669"/>
    <property type="project" value="UniProtKB-KW"/>
</dbReference>
<dbReference type="InterPro" id="IPR001478">
    <property type="entry name" value="PDZ"/>
</dbReference>
<organism evidence="7 8">
    <name type="scientific">Candidatus Zambryskibacteria bacterium RIFCSPHIGHO2_01_FULL_49_18</name>
    <dbReference type="NCBI Taxonomy" id="1802740"/>
    <lineage>
        <taxon>Bacteria</taxon>
        <taxon>Candidatus Zambryskiibacteriota</taxon>
    </lineage>
</organism>
<dbReference type="InterPro" id="IPR005151">
    <property type="entry name" value="Tail-specific_protease"/>
</dbReference>
<comment type="caution">
    <text evidence="7">The sequence shown here is derived from an EMBL/GenBank/DDBJ whole genome shotgun (WGS) entry which is preliminary data.</text>
</comment>
<evidence type="ECO:0000256" key="3">
    <source>
        <dbReference type="ARBA" id="ARBA00022801"/>
    </source>
</evidence>
<dbReference type="GO" id="GO:0004175">
    <property type="term" value="F:endopeptidase activity"/>
    <property type="evidence" value="ECO:0007669"/>
    <property type="project" value="TreeGrafter"/>
</dbReference>
<dbReference type="PROSITE" id="PS50106">
    <property type="entry name" value="PDZ"/>
    <property type="match status" value="1"/>
</dbReference>
<dbReference type="PANTHER" id="PTHR32060">
    <property type="entry name" value="TAIL-SPECIFIC PROTEASE"/>
    <property type="match status" value="1"/>
</dbReference>
<dbReference type="SUPFAM" id="SSF50156">
    <property type="entry name" value="PDZ domain-like"/>
    <property type="match status" value="1"/>
</dbReference>
<dbReference type="SMART" id="SM00245">
    <property type="entry name" value="TSPc"/>
    <property type="match status" value="1"/>
</dbReference>
<dbReference type="GO" id="GO:0007165">
    <property type="term" value="P:signal transduction"/>
    <property type="evidence" value="ECO:0007669"/>
    <property type="project" value="TreeGrafter"/>
</dbReference>
<sequence>MDSREAYGRGRTIAVRGVSFALVAALAFSAGIAVGGSESSSSIVSRIPLIGDGLDATPNPNANFTDFWKAWNALETRYVVTNASSTLPSIEERVLGAIQGLAASYDDPYTNYFPPKEAKAFADSISGSFAGVGMEIDVKDGVLTVVAPLKGTPAEAAGIRAGDLIVTIDGKSTDGLSVDKAVSQIRGPVGTTVEFTIIRDGKALDIKIVRDIIQVPETDDGLDADSGVYRIALYQFTASSAGLFNQAFVRFKNSGSKKLVVDLRGNPGGYLDSSVDIASHFLPRGTSVVTEDFGGKEENQVHTSLGYNDAPDGTKIVVLIDGGSASASEILAGALKDANVATIIGTKSFGKGSVQTLIDLGDGSLKVTVARWVTPSGSWIMRNGITPDIIVPFTQADADAKK</sequence>
<dbReference type="EMBL" id="MHVJ01000003">
    <property type="protein sequence ID" value="OHA92410.1"/>
    <property type="molecule type" value="Genomic_DNA"/>
</dbReference>
<name>A0A1G2T550_9BACT</name>
<dbReference type="SUPFAM" id="SSF52096">
    <property type="entry name" value="ClpP/crotonase"/>
    <property type="match status" value="1"/>
</dbReference>
<dbReference type="Pfam" id="PF03572">
    <property type="entry name" value="Peptidase_S41"/>
    <property type="match status" value="1"/>
</dbReference>
<keyword evidence="2 5" id="KW-0645">Protease</keyword>
<reference evidence="7 8" key="1">
    <citation type="journal article" date="2016" name="Nat. Commun.">
        <title>Thousands of microbial genomes shed light on interconnected biogeochemical processes in an aquifer system.</title>
        <authorList>
            <person name="Anantharaman K."/>
            <person name="Brown C.T."/>
            <person name="Hug L.A."/>
            <person name="Sharon I."/>
            <person name="Castelle C.J."/>
            <person name="Probst A.J."/>
            <person name="Thomas B.C."/>
            <person name="Singh A."/>
            <person name="Wilkins M.J."/>
            <person name="Karaoz U."/>
            <person name="Brodie E.L."/>
            <person name="Williams K.H."/>
            <person name="Hubbard S.S."/>
            <person name="Banfield J.F."/>
        </authorList>
    </citation>
    <scope>NUCLEOTIDE SEQUENCE [LARGE SCALE GENOMIC DNA]</scope>
</reference>
<dbReference type="Proteomes" id="UP000178612">
    <property type="component" value="Unassembled WGS sequence"/>
</dbReference>
<dbReference type="FunFam" id="2.30.42.10:FF:000063">
    <property type="entry name" value="Peptidase, S41 family"/>
    <property type="match status" value="1"/>
</dbReference>
<evidence type="ECO:0000313" key="8">
    <source>
        <dbReference type="Proteomes" id="UP000178612"/>
    </source>
</evidence>
<dbReference type="Gene3D" id="3.90.226.10">
    <property type="entry name" value="2-enoyl-CoA Hydratase, Chain A, domain 1"/>
    <property type="match status" value="1"/>
</dbReference>
<dbReference type="NCBIfam" id="TIGR00225">
    <property type="entry name" value="prc"/>
    <property type="match status" value="1"/>
</dbReference>